<sequence length="1192" mass="134178">MKLFQVISLVLILTDCVIVSQQKKNAASHLYFKPEGRCMGTLEISRISYNVKSGDADPEPLAVLDGYTLAECETACRLHKQCWGIRVIPNMGGIRSCSLYAKGALKRDRYGFEGSIWECQLEEPHCEQVSRDRCPGFWTAHWAYATVRDELEELRLGKNPAGPGQCGIVHRFGLDSTGCRMACQNERYCSTLIYRPDSSDGANSPTNATTQSVCKMPDVNKLFPEYAEQNQEPEEVSGETPSVEDLKHMLASMPSSWIAGRPPATIRWTCCKEWWRMVDTQSEESVQFTRTCLNSTNKLLSADSADSLAALTSNCTGQGYWKTTTIKDSMRAVVPAQSLNADGDVVITNLFQTQNPLDCTEECVNNPCCLRPAYVPRNFTCIIFGAAGGYPACTAKYKNEYEWSIVWKVGHLPGNEGPVMSWDFACCPHKFRTLIAPSSEKLTRKTPNEMTNKSDFLSTCLCEVHPDKRVEVKTEADLFCPARKKQTKKDTKFLTPPISVILDPTRQVVEADDPSEDWNSVDSFRKTTRTEGKTLDRHRSSWIPVLTTFYPDLLLWAGPSESLRKCSMLNCRVQVNNEVGRGRRVNAFPSGTPEVPFNSIFMTTKNWSAPVCPNIPPPTPFNSSTLIKMLIIHNFYIPRYRCYTSASCVYRMREATLFHYARSWSGIGYNYMIGNDGRIYEGRGSKYVGAHTAHYNGFSLGIGFTGWYPYNAPNAQSVRAFWALVSALKNKASLTNQTKIFSRRDLLASESPGLALHYLIHTLPRSLSENRRIGESECPLRHSDPPPLPMFIIGAAIALSLVFIFGLLGMTLYSSHKIDKLRKNGLTEDILSHTTNCQEWHEVCKRVVEERGIFGILPIVDGKRPPDYRVSGSSGGNSTDTSRVSSEVSTSKSHPSHEFPSHQPTASTHGDLSHTLCSSECVATTVTALDKHAPATSDTTVPDIKLVRATEFLRSYSKMARIRIHFACDPKLNEIPQLRAPIQLLSLFCRSWRTLLIDSYTLPRLIVDSLNALCAKIFRPDAHLPPVCVTLLAYSLDFLVLLHRYPATKNRDLLTELLSVRYQVIPITRAKSILGSYWLFRGFKCHKCEICRPLPPLYQYCADVRSHNHIIHIDPRHILPKFVPHILRPSERSVSGSCVVRSPVNNEFWMRFTPRQMEYSKLINPVQGRLTDYKDYLAFKDSQNMLEAPLKN</sequence>
<feature type="transmembrane region" description="Helical" evidence="3">
    <location>
        <begin position="788"/>
        <end position="813"/>
    </location>
</feature>
<evidence type="ECO:0000256" key="3">
    <source>
        <dbReference type="SAM" id="Phobius"/>
    </source>
</evidence>
<dbReference type="SMART" id="SM00701">
    <property type="entry name" value="PGRP"/>
    <property type="match status" value="1"/>
</dbReference>
<feature type="chain" id="PRO_5043315415" evidence="4">
    <location>
        <begin position="22"/>
        <end position="1192"/>
    </location>
</feature>
<evidence type="ECO:0000313" key="7">
    <source>
        <dbReference type="EMBL" id="CAL5139489.1"/>
    </source>
</evidence>
<dbReference type="InterPro" id="IPR015510">
    <property type="entry name" value="PGRP"/>
</dbReference>
<dbReference type="InterPro" id="IPR006619">
    <property type="entry name" value="PGRP_domain_met/bac"/>
</dbReference>
<dbReference type="InterPro" id="IPR036505">
    <property type="entry name" value="Amidase/PGRP_sf"/>
</dbReference>
<keyword evidence="3" id="KW-1133">Transmembrane helix</keyword>
<feature type="signal peptide" evidence="4">
    <location>
        <begin position="1"/>
        <end position="21"/>
    </location>
</feature>
<feature type="compositionally biased region" description="Low complexity" evidence="2">
    <location>
        <begin position="876"/>
        <end position="893"/>
    </location>
</feature>
<feature type="domain" description="N-acetylmuramoyl-L-alanine amidase" evidence="5">
    <location>
        <begin position="618"/>
        <end position="753"/>
    </location>
</feature>
<dbReference type="PANTHER" id="PTHR11022">
    <property type="entry name" value="PEPTIDOGLYCAN RECOGNITION PROTEIN"/>
    <property type="match status" value="1"/>
</dbReference>
<evidence type="ECO:0000313" key="8">
    <source>
        <dbReference type="Proteomes" id="UP001497525"/>
    </source>
</evidence>
<dbReference type="PANTHER" id="PTHR11022:SF41">
    <property type="entry name" value="PEPTIDOGLYCAN-RECOGNITION PROTEIN LC-RELATED"/>
    <property type="match status" value="1"/>
</dbReference>
<dbReference type="Pfam" id="PF01510">
    <property type="entry name" value="Amidase_2"/>
    <property type="match status" value="1"/>
</dbReference>
<comment type="similarity">
    <text evidence="1">Belongs to the N-acetylmuramoyl-L-alanine amidase 2 family.</text>
</comment>
<evidence type="ECO:0000256" key="4">
    <source>
        <dbReference type="SAM" id="SignalP"/>
    </source>
</evidence>
<reference evidence="7" key="1">
    <citation type="submission" date="2024-06" db="EMBL/GenBank/DDBJ databases">
        <authorList>
            <person name="Liu X."/>
            <person name="Lenzi L."/>
            <person name="Haldenby T S."/>
            <person name="Uol C."/>
        </authorList>
    </citation>
    <scope>NUCLEOTIDE SEQUENCE</scope>
</reference>
<dbReference type="GO" id="GO:0008270">
    <property type="term" value="F:zinc ion binding"/>
    <property type="evidence" value="ECO:0007669"/>
    <property type="project" value="InterPro"/>
</dbReference>
<name>A0AAV2TTA1_CALDB</name>
<dbReference type="EMBL" id="CAXLJL010000601">
    <property type="protein sequence ID" value="CAL5139489.1"/>
    <property type="molecule type" value="Genomic_DNA"/>
</dbReference>
<comment type="caution">
    <text evidence="7">The sequence shown here is derived from an EMBL/GenBank/DDBJ whole genome shotgun (WGS) entry which is preliminary data.</text>
</comment>
<evidence type="ECO:0000259" key="6">
    <source>
        <dbReference type="SMART" id="SM00701"/>
    </source>
</evidence>
<protein>
    <submittedName>
        <fullName evidence="7">Uncharacterized protein</fullName>
    </submittedName>
</protein>
<organism evidence="7 8">
    <name type="scientific">Calicophoron daubneyi</name>
    <name type="common">Rumen fluke</name>
    <name type="synonym">Paramphistomum daubneyi</name>
    <dbReference type="NCBI Taxonomy" id="300641"/>
    <lineage>
        <taxon>Eukaryota</taxon>
        <taxon>Metazoa</taxon>
        <taxon>Spiralia</taxon>
        <taxon>Lophotrochozoa</taxon>
        <taxon>Platyhelminthes</taxon>
        <taxon>Trematoda</taxon>
        <taxon>Digenea</taxon>
        <taxon>Plagiorchiida</taxon>
        <taxon>Pronocephalata</taxon>
        <taxon>Paramphistomoidea</taxon>
        <taxon>Paramphistomidae</taxon>
        <taxon>Calicophoron</taxon>
    </lineage>
</organism>
<evidence type="ECO:0000256" key="2">
    <source>
        <dbReference type="SAM" id="MobiDB-lite"/>
    </source>
</evidence>
<keyword evidence="3" id="KW-0812">Transmembrane</keyword>
<accession>A0AAV2TTA1</accession>
<dbReference type="Gene3D" id="3.40.80.10">
    <property type="entry name" value="Peptidoglycan recognition protein-like"/>
    <property type="match status" value="1"/>
</dbReference>
<dbReference type="SMART" id="SM00644">
    <property type="entry name" value="Ami_2"/>
    <property type="match status" value="1"/>
</dbReference>
<evidence type="ECO:0000259" key="5">
    <source>
        <dbReference type="SMART" id="SM00644"/>
    </source>
</evidence>
<keyword evidence="3" id="KW-0472">Membrane</keyword>
<dbReference type="AlphaFoldDB" id="A0AAV2TTA1"/>
<dbReference type="GO" id="GO:0009253">
    <property type="term" value="P:peptidoglycan catabolic process"/>
    <property type="evidence" value="ECO:0007669"/>
    <property type="project" value="InterPro"/>
</dbReference>
<dbReference type="SUPFAM" id="SSF55846">
    <property type="entry name" value="N-acetylmuramoyl-L-alanine amidase-like"/>
    <property type="match status" value="1"/>
</dbReference>
<gene>
    <name evidence="7" type="ORF">CDAUBV1_LOCUS14523</name>
</gene>
<feature type="region of interest" description="Disordered" evidence="2">
    <location>
        <begin position="867"/>
        <end position="911"/>
    </location>
</feature>
<dbReference type="InterPro" id="IPR002502">
    <property type="entry name" value="Amidase_domain"/>
</dbReference>
<dbReference type="CDD" id="cd06583">
    <property type="entry name" value="PGRP"/>
    <property type="match status" value="1"/>
</dbReference>
<feature type="compositionally biased region" description="Polar residues" evidence="2">
    <location>
        <begin position="902"/>
        <end position="911"/>
    </location>
</feature>
<proteinExistence type="inferred from homology"/>
<evidence type="ECO:0000256" key="1">
    <source>
        <dbReference type="ARBA" id="ARBA00007553"/>
    </source>
</evidence>
<feature type="domain" description="Peptidoglycan recognition protein family" evidence="6">
    <location>
        <begin position="599"/>
        <end position="747"/>
    </location>
</feature>
<keyword evidence="4" id="KW-0732">Signal</keyword>
<dbReference type="GO" id="GO:0008745">
    <property type="term" value="F:N-acetylmuramoyl-L-alanine amidase activity"/>
    <property type="evidence" value="ECO:0007669"/>
    <property type="project" value="InterPro"/>
</dbReference>
<dbReference type="Proteomes" id="UP001497525">
    <property type="component" value="Unassembled WGS sequence"/>
</dbReference>